<dbReference type="STRING" id="758803.SAMN05421803_13427"/>
<dbReference type="PANTHER" id="PTHR45436:SF5">
    <property type="entry name" value="SENSOR HISTIDINE KINASE TRCS"/>
    <property type="match status" value="1"/>
</dbReference>
<dbReference type="InterPro" id="IPR013587">
    <property type="entry name" value="Nitrate/nitrite_sensing"/>
</dbReference>
<dbReference type="InterPro" id="IPR050428">
    <property type="entry name" value="TCS_sensor_his_kinase"/>
</dbReference>
<evidence type="ECO:0000256" key="2">
    <source>
        <dbReference type="ARBA" id="ARBA00012438"/>
    </source>
</evidence>
<keyword evidence="4" id="KW-0808">Transferase</keyword>
<feature type="region of interest" description="Disordered" evidence="6">
    <location>
        <begin position="643"/>
        <end position="832"/>
    </location>
</feature>
<feature type="compositionally biased region" description="Basic and acidic residues" evidence="6">
    <location>
        <begin position="802"/>
        <end position="832"/>
    </location>
</feature>
<comment type="catalytic activity">
    <reaction evidence="1">
        <text>ATP + protein L-histidine = ADP + protein N-phospho-L-histidine.</text>
        <dbReference type="EC" id="2.7.13.3"/>
    </reaction>
</comment>
<evidence type="ECO:0000256" key="1">
    <source>
        <dbReference type="ARBA" id="ARBA00000085"/>
    </source>
</evidence>
<dbReference type="InterPro" id="IPR036890">
    <property type="entry name" value="HATPase_C_sf"/>
</dbReference>
<dbReference type="GO" id="GO:0004673">
    <property type="term" value="F:protein histidine kinase activity"/>
    <property type="evidence" value="ECO:0007669"/>
    <property type="project" value="UniProtKB-EC"/>
</dbReference>
<evidence type="ECO:0000256" key="5">
    <source>
        <dbReference type="ARBA" id="ARBA00022777"/>
    </source>
</evidence>
<feature type="domain" description="Histidine kinase/HSP90-like ATPase" evidence="7">
    <location>
        <begin position="529"/>
        <end position="642"/>
    </location>
</feature>
<dbReference type="SMART" id="SM00387">
    <property type="entry name" value="HATPase_c"/>
    <property type="match status" value="1"/>
</dbReference>
<dbReference type="AlphaFoldDB" id="A0A1M6VG79"/>
<evidence type="ECO:0000256" key="6">
    <source>
        <dbReference type="SAM" id="MobiDB-lite"/>
    </source>
</evidence>
<reference evidence="8 9" key="1">
    <citation type="submission" date="2016-11" db="EMBL/GenBank/DDBJ databases">
        <authorList>
            <person name="Jaros S."/>
            <person name="Januszkiewicz K."/>
            <person name="Wedrychowicz H."/>
        </authorList>
    </citation>
    <scope>NUCLEOTIDE SEQUENCE [LARGE SCALE GENOMIC DNA]</scope>
    <source>
        <strain evidence="8 9">CGMCC 4.5723</strain>
    </source>
</reference>
<organism evidence="8 9">
    <name type="scientific">Nocardiopsis flavescens</name>
    <dbReference type="NCBI Taxonomy" id="758803"/>
    <lineage>
        <taxon>Bacteria</taxon>
        <taxon>Bacillati</taxon>
        <taxon>Actinomycetota</taxon>
        <taxon>Actinomycetes</taxon>
        <taxon>Streptosporangiales</taxon>
        <taxon>Nocardiopsidaceae</taxon>
        <taxon>Nocardiopsis</taxon>
    </lineage>
</organism>
<evidence type="ECO:0000256" key="4">
    <source>
        <dbReference type="ARBA" id="ARBA00022679"/>
    </source>
</evidence>
<dbReference type="GO" id="GO:0000160">
    <property type="term" value="P:phosphorelay signal transduction system"/>
    <property type="evidence" value="ECO:0007669"/>
    <property type="project" value="TreeGrafter"/>
</dbReference>
<evidence type="ECO:0000313" key="9">
    <source>
        <dbReference type="Proteomes" id="UP000184452"/>
    </source>
</evidence>
<evidence type="ECO:0000256" key="3">
    <source>
        <dbReference type="ARBA" id="ARBA00022553"/>
    </source>
</evidence>
<dbReference type="Pfam" id="PF08376">
    <property type="entry name" value="NIT"/>
    <property type="match status" value="1"/>
</dbReference>
<dbReference type="EMBL" id="FQZK01000034">
    <property type="protein sequence ID" value="SHK80354.1"/>
    <property type="molecule type" value="Genomic_DNA"/>
</dbReference>
<dbReference type="EC" id="2.7.13.3" evidence="2"/>
<keyword evidence="3" id="KW-0597">Phosphoprotein</keyword>
<dbReference type="PANTHER" id="PTHR45436">
    <property type="entry name" value="SENSOR HISTIDINE KINASE YKOH"/>
    <property type="match status" value="1"/>
</dbReference>
<evidence type="ECO:0000313" key="8">
    <source>
        <dbReference type="EMBL" id="SHK80354.1"/>
    </source>
</evidence>
<keyword evidence="5 8" id="KW-0418">Kinase</keyword>
<dbReference type="Gene3D" id="3.30.565.10">
    <property type="entry name" value="Histidine kinase-like ATPase, C-terminal domain"/>
    <property type="match status" value="1"/>
</dbReference>
<keyword evidence="9" id="KW-1185">Reference proteome</keyword>
<dbReference type="OrthoDB" id="3845898at2"/>
<gene>
    <name evidence="8" type="ORF">SAMN05421803_13427</name>
</gene>
<dbReference type="InterPro" id="IPR003594">
    <property type="entry name" value="HATPase_dom"/>
</dbReference>
<evidence type="ECO:0000259" key="7">
    <source>
        <dbReference type="SMART" id="SM00387"/>
    </source>
</evidence>
<dbReference type="RefSeq" id="WP_073384088.1">
    <property type="nucleotide sequence ID" value="NZ_FQZK01000034.1"/>
</dbReference>
<dbReference type="GO" id="GO:0005886">
    <property type="term" value="C:plasma membrane"/>
    <property type="evidence" value="ECO:0007669"/>
    <property type="project" value="TreeGrafter"/>
</dbReference>
<dbReference type="SUPFAM" id="SSF55874">
    <property type="entry name" value="ATPase domain of HSP90 chaperone/DNA topoisomerase II/histidine kinase"/>
    <property type="match status" value="1"/>
</dbReference>
<proteinExistence type="predicted"/>
<dbReference type="Pfam" id="PF02518">
    <property type="entry name" value="HATPase_c"/>
    <property type="match status" value="1"/>
</dbReference>
<accession>A0A1M6VG79</accession>
<name>A0A1M6VG79_9ACTN</name>
<feature type="compositionally biased region" description="Pro residues" evidence="6">
    <location>
        <begin position="665"/>
        <end position="674"/>
    </location>
</feature>
<protein>
    <recommendedName>
        <fullName evidence="2">histidine kinase</fullName>
        <ecNumber evidence="2">2.7.13.3</ecNumber>
    </recommendedName>
</protein>
<sequence>MARPGGRRRGIRAQLNKIVLIPSITFLALFVLLSMATLVQAVSLRTSVAEGRAGIHLVTALTRLQEERRLAAEYLAGPGAGSRRDLADHARLTDEAVDTVRGLDGTLGDRDDPATPALTDDLLASFDAVASARAAVLADPAAADADTLETYTAAIHDGIRLYSGTARSLDDGGASSEAAATTDLLWAQESFSHADALVTAVAAGGEFTRRDQTRITSLLDDARLRLDTVHPGEDPGGATPASVLQSTAWLRILEIGDSIGAHEAPASLDPITAEVVRDDSPPAGLDDWRAGADRVGAELGDLTGARAGDVVTATEAASAWMLSLSLGGGITSLFAGTVAYGVAARSAGRLTHRLARLRAEALGIARVDLPRIVRRLEAGESVDPDAEMKQLDHGDDEVGQVADAFNIAQRTAVAAAVKQAELRSGVNRVFLGIAHRNQSLVQRQLQLLDRIEREEDDPDLLESIFRLDHLATRGRRHAENLIILGGARPGRRWRRPIPLIDILRGAVSETEEYARVHVTGVPELSLTGAAVADVIHLLAELVENATAYSPPHTEVAISADSVPKGVAVEIEDRGLGMTEDALARANTTLGEAPEFDVMAPGTDARLGLFVVARLAVKHDIQVELRPSPYGGTRAVVLIPGTLFSPAGTGPAPERPRAAARRVPRTPLPGAPDAPEPGGAVGVLVADDDTVRPRPLLRPVPPPQGREADPAAPAPLLRSVPDLSPAQEDPRSGAFPGPDPADDAGGDAERPGLPRRRRQANIAPQLRRSPAPGEETAAEPSSRSPEQARRMMDAFSAGTRRGRAADVDEDGHGRQYDTHRVGGTTDDHTGEND</sequence>
<dbReference type="Proteomes" id="UP000184452">
    <property type="component" value="Unassembled WGS sequence"/>
</dbReference>